<dbReference type="RefSeq" id="WP_117361642.1">
    <property type="nucleotide sequence ID" value="NZ_QURH01001038.1"/>
</dbReference>
<accession>A0A372J9P3</accession>
<dbReference type="PANTHER" id="PTHR24421:SF10">
    <property type="entry name" value="NITRATE_NITRITE SENSOR PROTEIN NARQ"/>
    <property type="match status" value="1"/>
</dbReference>
<dbReference type="GO" id="GO:0046983">
    <property type="term" value="F:protein dimerization activity"/>
    <property type="evidence" value="ECO:0007669"/>
    <property type="project" value="InterPro"/>
</dbReference>
<keyword evidence="6 12" id="KW-0418">Kinase</keyword>
<keyword evidence="10" id="KW-1133">Transmembrane helix</keyword>
<evidence type="ECO:0000313" key="12">
    <source>
        <dbReference type="EMBL" id="RFU36710.1"/>
    </source>
</evidence>
<evidence type="ECO:0000256" key="8">
    <source>
        <dbReference type="ARBA" id="ARBA00023012"/>
    </source>
</evidence>
<dbReference type="EMBL" id="QURH01001038">
    <property type="protein sequence ID" value="RFU36710.1"/>
    <property type="molecule type" value="Genomic_DNA"/>
</dbReference>
<keyword evidence="5" id="KW-0547">Nucleotide-binding</keyword>
<evidence type="ECO:0000256" key="5">
    <source>
        <dbReference type="ARBA" id="ARBA00022741"/>
    </source>
</evidence>
<feature type="transmembrane region" description="Helical" evidence="10">
    <location>
        <begin position="118"/>
        <end position="136"/>
    </location>
</feature>
<evidence type="ECO:0000256" key="1">
    <source>
        <dbReference type="ARBA" id="ARBA00000085"/>
    </source>
</evidence>
<evidence type="ECO:0000256" key="3">
    <source>
        <dbReference type="ARBA" id="ARBA00022553"/>
    </source>
</evidence>
<comment type="caution">
    <text evidence="12">The sequence shown here is derived from an EMBL/GenBank/DDBJ whole genome shotgun (WGS) entry which is preliminary data.</text>
</comment>
<feature type="transmembrane region" description="Helical" evidence="10">
    <location>
        <begin position="92"/>
        <end position="111"/>
    </location>
</feature>
<evidence type="ECO:0000256" key="10">
    <source>
        <dbReference type="SAM" id="Phobius"/>
    </source>
</evidence>
<dbReference type="CDD" id="cd16917">
    <property type="entry name" value="HATPase_UhpB-NarQ-NarX-like"/>
    <property type="match status" value="1"/>
</dbReference>
<keyword evidence="8" id="KW-0902">Two-component regulatory system</keyword>
<dbReference type="AlphaFoldDB" id="A0A372J9P3"/>
<comment type="catalytic activity">
    <reaction evidence="1">
        <text>ATP + protein L-histidine = ADP + protein N-phospho-L-histidine.</text>
        <dbReference type="EC" id="2.7.13.3"/>
    </reaction>
</comment>
<dbReference type="InterPro" id="IPR003594">
    <property type="entry name" value="HATPase_dom"/>
</dbReference>
<dbReference type="InterPro" id="IPR011712">
    <property type="entry name" value="Sig_transdc_His_kin_sub3_dim/P"/>
</dbReference>
<feature type="domain" description="Histidine kinase/HSP90-like ATPase" evidence="11">
    <location>
        <begin position="327"/>
        <end position="417"/>
    </location>
</feature>
<dbReference type="OrthoDB" id="227596at2"/>
<feature type="transmembrane region" description="Helical" evidence="10">
    <location>
        <begin position="63"/>
        <end position="80"/>
    </location>
</feature>
<evidence type="ECO:0000256" key="7">
    <source>
        <dbReference type="ARBA" id="ARBA00022840"/>
    </source>
</evidence>
<dbReference type="Pfam" id="PF02518">
    <property type="entry name" value="HATPase_c"/>
    <property type="match status" value="1"/>
</dbReference>
<name>A0A372J9P3_9ACTN</name>
<dbReference type="GO" id="GO:0005524">
    <property type="term" value="F:ATP binding"/>
    <property type="evidence" value="ECO:0007669"/>
    <property type="project" value="UniProtKB-KW"/>
</dbReference>
<dbReference type="Pfam" id="PF07730">
    <property type="entry name" value="HisKA_3"/>
    <property type="match status" value="1"/>
</dbReference>
<keyword evidence="13" id="KW-1185">Reference proteome</keyword>
<sequence length="417" mass="44080">MSERPVTRPSRGSAQGASSEPSEGRKTREGPLRWIGRYVAFPGGTDTCGTEEAPPPGDRVGQIVARGWLLLWALGFYTLAVVKSGPHSVPGWTGLTVLNVLAVGGLAWALLGFARDAASRWVLLPLGGAVVTAIGANAIESHVGATTLAYVAAGIAAARRPGRDGALFTAGSAAVLAGFQLATRHSVDGWSVLAFVGVYAAALALRERRWRRRSEANEATLAERSRMAREIHDILAHSLSAQIVHLEGARLLLVRDGERERVLERVERAQRLARTGLEETRRALAALRGEAPPPAEALAELADEFRAATGRPAELEIIGTPHDLTSAKALALVRTAQEALTNVRKHAPGASVRIRLDHRPDAVELTVADTGGTEEPAVATGGGYGLVGMRERAELVGGTLEAGPDGEGFRVALRIRV</sequence>
<keyword evidence="10" id="KW-0812">Transmembrane</keyword>
<keyword evidence="3" id="KW-0597">Phosphoprotein</keyword>
<organism evidence="12 13">
    <name type="scientific">Actinomadura logoneensis</name>
    <dbReference type="NCBI Taxonomy" id="2293572"/>
    <lineage>
        <taxon>Bacteria</taxon>
        <taxon>Bacillati</taxon>
        <taxon>Actinomycetota</taxon>
        <taxon>Actinomycetes</taxon>
        <taxon>Streptosporangiales</taxon>
        <taxon>Thermomonosporaceae</taxon>
        <taxon>Actinomadura</taxon>
    </lineage>
</organism>
<dbReference type="GO" id="GO:0016020">
    <property type="term" value="C:membrane"/>
    <property type="evidence" value="ECO:0007669"/>
    <property type="project" value="InterPro"/>
</dbReference>
<reference evidence="12 13" key="1">
    <citation type="submission" date="2018-08" db="EMBL/GenBank/DDBJ databases">
        <title>Actinomadura jelena sp. nov., a novel Actinomycete isolated from soil in Chad.</title>
        <authorList>
            <person name="Shi L."/>
        </authorList>
    </citation>
    <scope>NUCLEOTIDE SEQUENCE [LARGE SCALE GENOMIC DNA]</scope>
    <source>
        <strain evidence="12 13">NEAU-G17</strain>
    </source>
</reference>
<dbReference type="InterPro" id="IPR050482">
    <property type="entry name" value="Sensor_HK_TwoCompSys"/>
</dbReference>
<evidence type="ECO:0000256" key="4">
    <source>
        <dbReference type="ARBA" id="ARBA00022679"/>
    </source>
</evidence>
<dbReference type="EC" id="2.7.13.3" evidence="2"/>
<dbReference type="Proteomes" id="UP000261811">
    <property type="component" value="Unassembled WGS sequence"/>
</dbReference>
<dbReference type="Gene3D" id="1.20.5.1930">
    <property type="match status" value="1"/>
</dbReference>
<dbReference type="SUPFAM" id="SSF55874">
    <property type="entry name" value="ATPase domain of HSP90 chaperone/DNA topoisomerase II/histidine kinase"/>
    <property type="match status" value="1"/>
</dbReference>
<dbReference type="Gene3D" id="3.30.565.10">
    <property type="entry name" value="Histidine kinase-like ATPase, C-terminal domain"/>
    <property type="match status" value="1"/>
</dbReference>
<keyword evidence="7" id="KW-0067">ATP-binding</keyword>
<protein>
    <recommendedName>
        <fullName evidence="2">histidine kinase</fullName>
        <ecNumber evidence="2">2.7.13.3</ecNumber>
    </recommendedName>
</protein>
<evidence type="ECO:0000313" key="13">
    <source>
        <dbReference type="Proteomes" id="UP000261811"/>
    </source>
</evidence>
<keyword evidence="4" id="KW-0808">Transferase</keyword>
<dbReference type="GO" id="GO:0000155">
    <property type="term" value="F:phosphorelay sensor kinase activity"/>
    <property type="evidence" value="ECO:0007669"/>
    <property type="project" value="InterPro"/>
</dbReference>
<keyword evidence="10" id="KW-0472">Membrane</keyword>
<feature type="transmembrane region" description="Helical" evidence="10">
    <location>
        <begin position="189"/>
        <end position="205"/>
    </location>
</feature>
<evidence type="ECO:0000259" key="11">
    <source>
        <dbReference type="SMART" id="SM00387"/>
    </source>
</evidence>
<evidence type="ECO:0000256" key="9">
    <source>
        <dbReference type="SAM" id="MobiDB-lite"/>
    </source>
</evidence>
<gene>
    <name evidence="12" type="ORF">DZF91_36780</name>
</gene>
<evidence type="ECO:0000256" key="2">
    <source>
        <dbReference type="ARBA" id="ARBA00012438"/>
    </source>
</evidence>
<proteinExistence type="predicted"/>
<dbReference type="InterPro" id="IPR036890">
    <property type="entry name" value="HATPase_C_sf"/>
</dbReference>
<dbReference type="PANTHER" id="PTHR24421">
    <property type="entry name" value="NITRATE/NITRITE SENSOR PROTEIN NARX-RELATED"/>
    <property type="match status" value="1"/>
</dbReference>
<dbReference type="SMART" id="SM00387">
    <property type="entry name" value="HATPase_c"/>
    <property type="match status" value="1"/>
</dbReference>
<feature type="region of interest" description="Disordered" evidence="9">
    <location>
        <begin position="1"/>
        <end position="29"/>
    </location>
</feature>
<feature type="compositionally biased region" description="Polar residues" evidence="9">
    <location>
        <begin position="10"/>
        <end position="21"/>
    </location>
</feature>
<evidence type="ECO:0000256" key="6">
    <source>
        <dbReference type="ARBA" id="ARBA00022777"/>
    </source>
</evidence>